<dbReference type="InterPro" id="IPR006599">
    <property type="entry name" value="CARP_motif"/>
</dbReference>
<evidence type="ECO:0000313" key="7">
    <source>
        <dbReference type="Proteomes" id="UP001050691"/>
    </source>
</evidence>
<dbReference type="InterPro" id="IPR016098">
    <property type="entry name" value="CAP/MinC_C"/>
</dbReference>
<dbReference type="InterPro" id="IPR012945">
    <property type="entry name" value="Tubulin-bd_cofactor_C_dom"/>
</dbReference>
<proteinExistence type="inferred from homology"/>
<dbReference type="InterPro" id="IPR013078">
    <property type="entry name" value="His_Pase_superF_clade-1"/>
</dbReference>
<dbReference type="GO" id="GO:0007021">
    <property type="term" value="P:tubulin complex assembly"/>
    <property type="evidence" value="ECO:0007669"/>
    <property type="project" value="TreeGrafter"/>
</dbReference>
<sequence length="670" mass="75747">MADNQLTRVNIDETHGTELSANFYVHFQTRKNEIATKIENVKLSGKIFGPSHPDIISITSDIANLRRDLIEATPHLPAYDQGKCEQQLKNLEESFSQMRAPRTKFTFKRNPAAAVGSKPNQLLSSPPPLEPTGNSNILPSVSATVINYSPPTSNLTLSSRKSEELNIWSLMGSDKTVDLPDSSDVTLDHLHNCFVNFFPSKNSPTTTTTTTSVQNPFRITALHGRDLNRTILVIPPIDGSVLLHNIHNSIIILACRQFRIHDSTNTTILLDVFSNPIIERSNNLRFGTFPEELKYALSADFDWIKPTPSPNWSQIEPPPYYFIDKLLPVLSRDPGGVKDYDVDTNVPSIITVITLRLEIFTIIPGFFNEIRDNEDPEIQQVYNIPPRFNLIDDSPSGWDNLKNQIAELNSTAPTGTTYKVLFIGRHGEGFHNRAISQYGAEVSVYIFTCSRINPFLIIKREEWDRLWSKMAGDETMTWGPDPLLTELGITQAKNVNRVWKEELHHNIPIPERLYSSPFSRAVHTAIISFSDVIFESGSIANPNPIAIIKEKLRERNGVSLCDKRNTRSYLLENYPQFRIEEGFTEEDELWRSDHRETDEETTIRLREALDEIFSEDYSSTYLSITAHVGAIGAIRQVLGAPVRRLPTGGNILSLLIMPNDLFTYLYLAIK</sequence>
<evidence type="ECO:0000256" key="2">
    <source>
        <dbReference type="ARBA" id="ARBA00008848"/>
    </source>
</evidence>
<evidence type="ECO:0000256" key="1">
    <source>
        <dbReference type="ARBA" id="ARBA00004496"/>
    </source>
</evidence>
<dbReference type="Gene3D" id="3.40.50.1240">
    <property type="entry name" value="Phosphoglycerate mutase-like"/>
    <property type="match status" value="1"/>
</dbReference>
<dbReference type="Gene3D" id="1.20.58.1250">
    <property type="entry name" value="Tubulin Binding Cofactor C, N-terminal domain"/>
    <property type="match status" value="1"/>
</dbReference>
<keyword evidence="7" id="KW-1185">Reference proteome</keyword>
<dbReference type="PANTHER" id="PTHR15139:SF0">
    <property type="entry name" value="TUBULIN-SPECIFIC CHAPERONE C"/>
    <property type="match status" value="1"/>
</dbReference>
<dbReference type="InterPro" id="IPR029033">
    <property type="entry name" value="His_PPase_superfam"/>
</dbReference>
<dbReference type="Proteomes" id="UP001050691">
    <property type="component" value="Unassembled WGS sequence"/>
</dbReference>
<keyword evidence="3" id="KW-0963">Cytoplasm</keyword>
<dbReference type="AlphaFoldDB" id="A0AAV5ARK0"/>
<dbReference type="CDD" id="cd07067">
    <property type="entry name" value="HP_PGM_like"/>
    <property type="match status" value="1"/>
</dbReference>
<name>A0AAV5ARK0_9AGAM</name>
<gene>
    <name evidence="6" type="ORF">Clacol_008779</name>
</gene>
<comment type="caution">
    <text evidence="6">The sequence shown here is derived from an EMBL/GenBank/DDBJ whole genome shotgun (WGS) entry which is preliminary data.</text>
</comment>
<evidence type="ECO:0000259" key="5">
    <source>
        <dbReference type="PROSITE" id="PS51329"/>
    </source>
</evidence>
<dbReference type="GO" id="GO:0007023">
    <property type="term" value="P:post-chaperonin tubulin folding pathway"/>
    <property type="evidence" value="ECO:0007669"/>
    <property type="project" value="InterPro"/>
</dbReference>
<dbReference type="Pfam" id="PF00300">
    <property type="entry name" value="His_Phos_1"/>
    <property type="match status" value="1"/>
</dbReference>
<keyword evidence="4" id="KW-0143">Chaperone</keyword>
<dbReference type="InterPro" id="IPR038397">
    <property type="entry name" value="TBCC_N_sf"/>
</dbReference>
<reference evidence="6" key="1">
    <citation type="submission" date="2021-10" db="EMBL/GenBank/DDBJ databases">
        <title>De novo Genome Assembly of Clathrus columnatus (Basidiomycota, Fungi) Using Illumina and Nanopore Sequence Data.</title>
        <authorList>
            <person name="Ogiso-Tanaka E."/>
            <person name="Itagaki H."/>
            <person name="Hosoya T."/>
            <person name="Hosaka K."/>
        </authorList>
    </citation>
    <scope>NUCLEOTIDE SEQUENCE</scope>
    <source>
        <strain evidence="6">MO-923</strain>
    </source>
</reference>
<comment type="subcellular location">
    <subcellularLocation>
        <location evidence="1">Cytoplasm</location>
    </subcellularLocation>
</comment>
<comment type="similarity">
    <text evidence="2">Belongs to the TBCC family.</text>
</comment>
<dbReference type="GO" id="GO:0005737">
    <property type="term" value="C:cytoplasm"/>
    <property type="evidence" value="ECO:0007669"/>
    <property type="project" value="UniProtKB-SubCell"/>
</dbReference>
<evidence type="ECO:0000313" key="6">
    <source>
        <dbReference type="EMBL" id="GJJ14515.1"/>
    </source>
</evidence>
<dbReference type="SMART" id="SM00673">
    <property type="entry name" value="CARP"/>
    <property type="match status" value="1"/>
</dbReference>
<evidence type="ECO:0000256" key="3">
    <source>
        <dbReference type="ARBA" id="ARBA00022490"/>
    </source>
</evidence>
<dbReference type="PROSITE" id="PS51329">
    <property type="entry name" value="C_CAP_COFACTOR_C"/>
    <property type="match status" value="1"/>
</dbReference>
<dbReference type="InterPro" id="IPR017901">
    <property type="entry name" value="C-CAP_CF_C-like"/>
</dbReference>
<feature type="domain" description="C-CAP/cofactor C-like" evidence="5">
    <location>
        <begin position="139"/>
        <end position="303"/>
    </location>
</feature>
<dbReference type="EMBL" id="BPWL01000010">
    <property type="protein sequence ID" value="GJJ14515.1"/>
    <property type="molecule type" value="Genomic_DNA"/>
</dbReference>
<organism evidence="6 7">
    <name type="scientific">Clathrus columnatus</name>
    <dbReference type="NCBI Taxonomy" id="1419009"/>
    <lineage>
        <taxon>Eukaryota</taxon>
        <taxon>Fungi</taxon>
        <taxon>Dikarya</taxon>
        <taxon>Basidiomycota</taxon>
        <taxon>Agaricomycotina</taxon>
        <taxon>Agaricomycetes</taxon>
        <taxon>Phallomycetidae</taxon>
        <taxon>Phallales</taxon>
        <taxon>Clathraceae</taxon>
        <taxon>Clathrus</taxon>
    </lineage>
</organism>
<dbReference type="SUPFAM" id="SSF53254">
    <property type="entry name" value="Phosphoglycerate mutase-like"/>
    <property type="match status" value="1"/>
</dbReference>
<dbReference type="Pfam" id="PF07986">
    <property type="entry name" value="TBCC"/>
    <property type="match status" value="1"/>
</dbReference>
<protein>
    <recommendedName>
        <fullName evidence="5">C-CAP/cofactor C-like domain-containing protein</fullName>
    </recommendedName>
</protein>
<accession>A0AAV5ARK0</accession>
<evidence type="ECO:0000256" key="4">
    <source>
        <dbReference type="ARBA" id="ARBA00023186"/>
    </source>
</evidence>
<dbReference type="PANTHER" id="PTHR15139">
    <property type="entry name" value="TUBULIN FOLDING COFACTOR C"/>
    <property type="match status" value="1"/>
</dbReference>
<dbReference type="Gene3D" id="2.160.20.70">
    <property type="match status" value="1"/>
</dbReference>
<dbReference type="InterPro" id="IPR027684">
    <property type="entry name" value="TBCC"/>
</dbReference>